<dbReference type="Proteomes" id="UP000234329">
    <property type="component" value="Unassembled WGS sequence"/>
</dbReference>
<gene>
    <name evidence="2" type="ORF">B1757_13390</name>
</gene>
<dbReference type="OrthoDB" id="5785627at2"/>
<sequence>MFALFYSICTNTKSALCRQAKIWMTRCCGSCPRKKMAHLSQTAQQLWAFPETVQMKFEKDGVKITWRKSMEKEKKAEVRLSPSSMITMETCARQFWYKSLRIKPKEKDRKMLLGTIRHLGFEHTLRTDQPAACADARLTEKETQSINAELLVFYDWWMESGLTPAYIHQTPAIELKIESRHPDDPSIILVTRMDLLAVDEDDEYWLIDWKSGKTKATQCFADHADQLTFMQIIAEDVLQEASIDKIDHLAIVESHPPSAQKNAAVNMIPSPRRGAAQVEDLLSKTRVIADRIRNQEFFATSRYGFNSPCNLCEYQSLCANSKDTAGFHIPPGINIPTGLFEEVS</sequence>
<dbReference type="AlphaFoldDB" id="A0A2I1DIM1"/>
<dbReference type="InterPro" id="IPR038726">
    <property type="entry name" value="PDDEXK_AddAB-type"/>
</dbReference>
<dbReference type="InterPro" id="IPR011604">
    <property type="entry name" value="PDDEXK-like_dom_sf"/>
</dbReference>
<comment type="caution">
    <text evidence="2">The sequence shown here is derived from an EMBL/GenBank/DDBJ whole genome shotgun (WGS) entry which is preliminary data.</text>
</comment>
<dbReference type="Gene3D" id="3.90.320.10">
    <property type="match status" value="1"/>
</dbReference>
<evidence type="ECO:0000313" key="2">
    <source>
        <dbReference type="EMBL" id="PKY09717.1"/>
    </source>
</evidence>
<feature type="domain" description="PD-(D/E)XK endonuclease-like" evidence="1">
    <location>
        <begin position="79"/>
        <end position="318"/>
    </location>
</feature>
<dbReference type="RefSeq" id="WP_101538807.1">
    <property type="nucleotide sequence ID" value="NZ_MXAV01000052.1"/>
</dbReference>
<organism evidence="2 3">
    <name type="scientific">Acidithiobacillus marinus</name>
    <dbReference type="NCBI Taxonomy" id="187490"/>
    <lineage>
        <taxon>Bacteria</taxon>
        <taxon>Pseudomonadati</taxon>
        <taxon>Pseudomonadota</taxon>
        <taxon>Acidithiobacillia</taxon>
        <taxon>Acidithiobacillales</taxon>
        <taxon>Acidithiobacillaceae</taxon>
        <taxon>Acidithiobacillus</taxon>
    </lineage>
</organism>
<evidence type="ECO:0000259" key="1">
    <source>
        <dbReference type="Pfam" id="PF12705"/>
    </source>
</evidence>
<proteinExistence type="predicted"/>
<keyword evidence="3" id="KW-1185">Reference proteome</keyword>
<dbReference type="EMBL" id="MXAV01000052">
    <property type="protein sequence ID" value="PKY09717.1"/>
    <property type="molecule type" value="Genomic_DNA"/>
</dbReference>
<accession>A0A2I1DIM1</accession>
<protein>
    <recommendedName>
        <fullName evidence="1">PD-(D/E)XK endonuclease-like domain-containing protein</fullName>
    </recommendedName>
</protein>
<dbReference type="Pfam" id="PF12705">
    <property type="entry name" value="PDDEXK_1"/>
    <property type="match status" value="1"/>
</dbReference>
<dbReference type="InParanoid" id="A0A2I1DIM1"/>
<evidence type="ECO:0000313" key="3">
    <source>
        <dbReference type="Proteomes" id="UP000234329"/>
    </source>
</evidence>
<reference evidence="2 3" key="1">
    <citation type="submission" date="2017-03" db="EMBL/GenBank/DDBJ databases">
        <title>Draft genime sequence of the acidophilic sulfur-oxidizing bacterium Acidithiobacillus sp. SH, isolated from seawater.</title>
        <authorList>
            <person name="Sharmin S."/>
            <person name="Tokuhisa M."/>
            <person name="Kanao T."/>
            <person name="Kamimura K."/>
        </authorList>
    </citation>
    <scope>NUCLEOTIDE SEQUENCE [LARGE SCALE GENOMIC DNA]</scope>
    <source>
        <strain evidence="2 3">SH</strain>
    </source>
</reference>
<name>A0A2I1DIM1_9PROT</name>